<evidence type="ECO:0000256" key="7">
    <source>
        <dbReference type="SAM" id="Phobius"/>
    </source>
</evidence>
<name>A0A6P5XNA1_DURZI</name>
<evidence type="ECO:0000256" key="5">
    <source>
        <dbReference type="ARBA" id="ARBA00023136"/>
    </source>
</evidence>
<dbReference type="InterPro" id="IPR018456">
    <property type="entry name" value="PTR2_symporter_CS"/>
</dbReference>
<dbReference type="InterPro" id="IPR000109">
    <property type="entry name" value="POT_fam"/>
</dbReference>
<comment type="subcellular location">
    <subcellularLocation>
        <location evidence="1 6">Membrane</location>
        <topology evidence="1 6">Multi-pass membrane protein</topology>
    </subcellularLocation>
</comment>
<dbReference type="GO" id="GO:0022857">
    <property type="term" value="F:transmembrane transporter activity"/>
    <property type="evidence" value="ECO:0007669"/>
    <property type="project" value="InterPro"/>
</dbReference>
<feature type="transmembrane region" description="Helical" evidence="7">
    <location>
        <begin position="737"/>
        <end position="756"/>
    </location>
</feature>
<organism evidence="8 9">
    <name type="scientific">Durio zibethinus</name>
    <name type="common">Durian</name>
    <dbReference type="NCBI Taxonomy" id="66656"/>
    <lineage>
        <taxon>Eukaryota</taxon>
        <taxon>Viridiplantae</taxon>
        <taxon>Streptophyta</taxon>
        <taxon>Embryophyta</taxon>
        <taxon>Tracheophyta</taxon>
        <taxon>Spermatophyta</taxon>
        <taxon>Magnoliopsida</taxon>
        <taxon>eudicotyledons</taxon>
        <taxon>Gunneridae</taxon>
        <taxon>Pentapetalae</taxon>
        <taxon>rosids</taxon>
        <taxon>malvids</taxon>
        <taxon>Malvales</taxon>
        <taxon>Malvaceae</taxon>
        <taxon>Helicteroideae</taxon>
        <taxon>Durio</taxon>
    </lineage>
</organism>
<feature type="transmembrane region" description="Helical" evidence="7">
    <location>
        <begin position="368"/>
        <end position="390"/>
    </location>
</feature>
<dbReference type="AlphaFoldDB" id="A0A6P5XNA1"/>
<dbReference type="SUPFAM" id="SSF103473">
    <property type="entry name" value="MFS general substrate transporter"/>
    <property type="match status" value="2"/>
</dbReference>
<feature type="transmembrane region" description="Helical" evidence="7">
    <location>
        <begin position="883"/>
        <end position="905"/>
    </location>
</feature>
<dbReference type="PROSITE" id="PS01023">
    <property type="entry name" value="PTR2_2"/>
    <property type="match status" value="2"/>
</dbReference>
<dbReference type="Pfam" id="PF00854">
    <property type="entry name" value="PTR2"/>
    <property type="match status" value="2"/>
</dbReference>
<feature type="transmembrane region" description="Helical" evidence="7">
    <location>
        <begin position="648"/>
        <end position="667"/>
    </location>
</feature>
<evidence type="ECO:0000256" key="6">
    <source>
        <dbReference type="RuleBase" id="RU003755"/>
    </source>
</evidence>
<feature type="transmembrane region" description="Helical" evidence="7">
    <location>
        <begin position="1045"/>
        <end position="1069"/>
    </location>
</feature>
<sequence length="1122" mass="126042">MEEDDIYTKDGTVDYKGNPANKKETGTWRACPFIIGNEGCERLAYYGMSTNLVLYFKHRLNQHSAVATKNNQNWGGTCYITPLIGAFLADSYLGRYWTIAGFSIIYIIGMTLLALSASVRGIKPRCYAEDNCNPTETQSAMAFLALYLIALGTGGIKPCVSSYGADQFDDTDEKEKKHKSSFFNWFYLSINIGALIAASVLVWVQDNVSWGWGFGIPAIAMAIAVCFFFSGTRLYRNQKPGGSPLTRLCQVLVASIRKYKVAVPADKSLLYETADAESNIKGSRKIDHTNDLSFFDKAAVEIQTDQLKGLVNPWRLCTVTQVEELKAIIRLLPIWASGIIFSTVYSQMGNLFVLQGERMDTRVGHSNFRIPPASLSIFDTLSVIFWVPVYDRIIVPVTRKFTGHKNGLTQLQRMGIGLFISIFAMVAAAILEQERLKIIKRHNYYELKEMPLTIFWQVPQYFLIGCAEVFTFIGQLEFFYEQAPDAMRSFCSALSLTTVALGSYLSSLLVTIVTSVTAKNGKPGWIPDNLNYGHVDYFFWLLAVLSINFLKVMAEDDFYTNDGTVDYQGNPANKKKTGTWKACPFIIGNECCERLAYYGMSSNLVLYFKHRLHQHSSVATRNNQNWSGTCYITPLIGAVLADAFLGRYWTIAFFSIIYVLGMTLLAFSATVHGIRPRCYAEDNCNPTVMQSAVFFVALYMVALGTGGIKPCVSSYGADQFDDTDETEKKHRSSFFNWFYFSINIGALVAFSVLVWVQDNVSWGWGFGIPAIAMAVAVTFFFLGTRLYRNQKPGGSPLTRLCQVVVATFRKFRLAVPADKSLLYEIADAESNIRGSRKIEHTEDLSFFDKAAVETESDHIKGTVNPWRLCTVTQVEELKAIIRLLPIWATGIVFAAVCSQMSNFFLLQGERMNTHVGNSAFKIPPASLSIFDTLSVIFWVPINDRIIVPVTRKFTGHKNGLTQLQRMGIGLLISIFVMIFAAILELERLRIVRKHNYYELKEMSMTIFWQVPQYFLIGCAEVFTIIGQLDFFYAQAPDAMRSLCSALQLTIIALGNYLSSLLVTIVSSITARNGKLGWIPDNLNYGHIHYFFWLLALLSVLNFGAFLLIAKWYTYKSPVGTLR</sequence>
<reference evidence="9" key="1">
    <citation type="submission" date="2025-08" db="UniProtKB">
        <authorList>
            <consortium name="RefSeq"/>
        </authorList>
    </citation>
    <scope>IDENTIFICATION</scope>
    <source>
        <tissue evidence="9">Fruit stalk</tissue>
    </source>
</reference>
<dbReference type="RefSeq" id="XP_022729377.1">
    <property type="nucleotide sequence ID" value="XM_022873642.1"/>
</dbReference>
<feature type="transmembrane region" description="Helical" evidence="7">
    <location>
        <begin position="182"/>
        <end position="204"/>
    </location>
</feature>
<keyword evidence="8" id="KW-1185">Reference proteome</keyword>
<feature type="transmembrane region" description="Helical" evidence="7">
    <location>
        <begin position="96"/>
        <end position="115"/>
    </location>
</feature>
<dbReference type="OrthoDB" id="8904098at2759"/>
<proteinExistence type="inferred from homology"/>
<gene>
    <name evidence="9" type="primary">LOC111284745</name>
</gene>
<evidence type="ECO:0000256" key="3">
    <source>
        <dbReference type="ARBA" id="ARBA00022692"/>
    </source>
</evidence>
<keyword evidence="5 7" id="KW-0472">Membrane</keyword>
<dbReference type="GeneID" id="111284745"/>
<dbReference type="Gene3D" id="1.20.1250.20">
    <property type="entry name" value="MFS general substrate transporter like domains"/>
    <property type="match status" value="2"/>
</dbReference>
<keyword evidence="3 6" id="KW-0812">Transmembrane</keyword>
<feature type="transmembrane region" description="Helical" evidence="7">
    <location>
        <begin position="537"/>
        <end position="554"/>
    </location>
</feature>
<feature type="transmembrane region" description="Helical" evidence="7">
    <location>
        <begin position="410"/>
        <end position="431"/>
    </location>
</feature>
<evidence type="ECO:0000256" key="2">
    <source>
        <dbReference type="ARBA" id="ARBA00005982"/>
    </source>
</evidence>
<feature type="transmembrane region" description="Helical" evidence="7">
    <location>
        <begin position="762"/>
        <end position="782"/>
    </location>
</feature>
<evidence type="ECO:0000256" key="4">
    <source>
        <dbReference type="ARBA" id="ARBA00022989"/>
    </source>
</evidence>
<keyword evidence="4 7" id="KW-1133">Transmembrane helix</keyword>
<evidence type="ECO:0000313" key="8">
    <source>
        <dbReference type="Proteomes" id="UP000515121"/>
    </source>
</evidence>
<feature type="transmembrane region" description="Helical" evidence="7">
    <location>
        <begin position="1013"/>
        <end position="1033"/>
    </location>
</feature>
<dbReference type="InterPro" id="IPR036259">
    <property type="entry name" value="MFS_trans_sf"/>
</dbReference>
<dbReference type="GO" id="GO:0006857">
    <property type="term" value="P:oligopeptide transport"/>
    <property type="evidence" value="ECO:0007669"/>
    <property type="project" value="InterPro"/>
</dbReference>
<evidence type="ECO:0000313" key="9">
    <source>
        <dbReference type="RefSeq" id="XP_022729377.1"/>
    </source>
</evidence>
<dbReference type="PROSITE" id="PS01022">
    <property type="entry name" value="PTR2_1"/>
    <property type="match status" value="2"/>
</dbReference>
<accession>A0A6P5XNA1</accession>
<protein>
    <submittedName>
        <fullName evidence="9">Protein NRT1/ PTR FAMILY 8.2-like isoform X2</fullName>
    </submittedName>
</protein>
<feature type="transmembrane region" description="Helical" evidence="7">
    <location>
        <begin position="963"/>
        <end position="983"/>
    </location>
</feature>
<dbReference type="GO" id="GO:0016020">
    <property type="term" value="C:membrane"/>
    <property type="evidence" value="ECO:0007669"/>
    <property type="project" value="UniProtKB-SubCell"/>
</dbReference>
<feature type="transmembrane region" description="Helical" evidence="7">
    <location>
        <begin position="452"/>
        <end position="473"/>
    </location>
</feature>
<keyword evidence="6" id="KW-0813">Transport</keyword>
<dbReference type="PANTHER" id="PTHR11654">
    <property type="entry name" value="OLIGOPEPTIDE TRANSPORTER-RELATED"/>
    <property type="match status" value="1"/>
</dbReference>
<feature type="transmembrane region" description="Helical" evidence="7">
    <location>
        <begin position="210"/>
        <end position="229"/>
    </location>
</feature>
<dbReference type="Proteomes" id="UP000515121">
    <property type="component" value="Unplaced"/>
</dbReference>
<feature type="transmembrane region" description="Helical" evidence="7">
    <location>
        <begin position="493"/>
        <end position="516"/>
    </location>
</feature>
<evidence type="ECO:0000256" key="1">
    <source>
        <dbReference type="ARBA" id="ARBA00004141"/>
    </source>
</evidence>
<feature type="transmembrane region" description="Helical" evidence="7">
    <location>
        <begin position="1089"/>
        <end position="1112"/>
    </location>
</feature>
<comment type="similarity">
    <text evidence="2 6">Belongs to the major facilitator superfamily. Proton-dependent oligopeptide transporter (POT/PTR) (TC 2.A.17) family.</text>
</comment>